<gene>
    <name evidence="5" type="primary">CCDC121</name>
</gene>
<dbReference type="Pfam" id="PF14988">
    <property type="entry name" value="DUF4515"/>
    <property type="match status" value="1"/>
</dbReference>
<evidence type="ECO:0000256" key="2">
    <source>
        <dbReference type="SAM" id="Coils"/>
    </source>
</evidence>
<accession>A0A1U7ULA6</accession>
<dbReference type="Proteomes" id="UP000189704">
    <property type="component" value="Unplaced"/>
</dbReference>
<dbReference type="InterPro" id="IPR032777">
    <property type="entry name" value="DUF4515"/>
</dbReference>
<dbReference type="GeneID" id="103275346"/>
<keyword evidence="1 2" id="KW-0175">Coiled coil</keyword>
<evidence type="ECO:0000259" key="3">
    <source>
        <dbReference type="Pfam" id="PF14988"/>
    </source>
</evidence>
<dbReference type="RefSeq" id="XP_008070955.2">
    <property type="nucleotide sequence ID" value="XM_008072764.2"/>
</dbReference>
<keyword evidence="4" id="KW-1185">Reference proteome</keyword>
<dbReference type="CTD" id="79635"/>
<dbReference type="PANTHER" id="PTHR14845">
    <property type="entry name" value="COILED-COIL DOMAIN-CONTAINING 166"/>
    <property type="match status" value="1"/>
</dbReference>
<organism evidence="4 5">
    <name type="scientific">Carlito syrichta</name>
    <name type="common">Philippine tarsier</name>
    <name type="synonym">Tarsius syrichta</name>
    <dbReference type="NCBI Taxonomy" id="1868482"/>
    <lineage>
        <taxon>Eukaryota</taxon>
        <taxon>Metazoa</taxon>
        <taxon>Chordata</taxon>
        <taxon>Craniata</taxon>
        <taxon>Vertebrata</taxon>
        <taxon>Euteleostomi</taxon>
        <taxon>Mammalia</taxon>
        <taxon>Eutheria</taxon>
        <taxon>Euarchontoglires</taxon>
        <taxon>Primates</taxon>
        <taxon>Haplorrhini</taxon>
        <taxon>Tarsiiformes</taxon>
        <taxon>Tarsiidae</taxon>
        <taxon>Carlito</taxon>
    </lineage>
</organism>
<dbReference type="PANTHER" id="PTHR14845:SF3">
    <property type="entry name" value="COILED-COIL DOMAIN CONTAINING 121, RETROGENE 1"/>
    <property type="match status" value="1"/>
</dbReference>
<reference evidence="5" key="1">
    <citation type="submission" date="2025-08" db="UniProtKB">
        <authorList>
            <consortium name="RefSeq"/>
        </authorList>
    </citation>
    <scope>IDENTIFICATION</scope>
</reference>
<dbReference type="STRING" id="1868482.ENSTSYP00000005983"/>
<feature type="coiled-coil region" evidence="2">
    <location>
        <begin position="121"/>
        <end position="233"/>
    </location>
</feature>
<evidence type="ECO:0000313" key="4">
    <source>
        <dbReference type="Proteomes" id="UP000189704"/>
    </source>
</evidence>
<protein>
    <submittedName>
        <fullName evidence="5">Coiled-coil domain-containing protein 121</fullName>
    </submittedName>
</protein>
<dbReference type="KEGG" id="csyr:103275346"/>
<evidence type="ECO:0000313" key="5">
    <source>
        <dbReference type="RefSeq" id="XP_008070955.2"/>
    </source>
</evidence>
<proteinExistence type="predicted"/>
<evidence type="ECO:0000256" key="1">
    <source>
        <dbReference type="ARBA" id="ARBA00023054"/>
    </source>
</evidence>
<dbReference type="AlphaFoldDB" id="A0A1U7ULA6"/>
<name>A0A1U7ULA6_CARSF</name>
<feature type="domain" description="DUF4515" evidence="3">
    <location>
        <begin position="49"/>
        <end position="254"/>
    </location>
</feature>
<sequence>MKAKTRFKEKTVEELSKLNRQIKQVQIQQEPLLEEYRQLRVEKSAVQAENKFFLEYLNNKTEECRKQPEKLWNNYLQKSGEIERRRQESASIFAKQTSMLRTELLQKEKIQFNLKHQLQAVRDISLIKEKQEMEIQTLQEEKKKVQAETAAKKQKIQVHFLEEKALLEKQLSEPDMKQLGKRERRELNRKAQALELAAKQFISEFSRGINRENQQLRQELLQLMQQSQKLAATQSHLRNCKDHLQQEQWYLEGLIRGRRKWQGRLSWWYLGSQDVAQTTLGPALGSKSSISPDARFLKQHIK</sequence>